<evidence type="ECO:0000313" key="6">
    <source>
        <dbReference type="Proteomes" id="UP000034883"/>
    </source>
</evidence>
<dbReference type="PANTHER" id="PTHR44196">
    <property type="entry name" value="DEHYDROGENASE/REDUCTASE SDR FAMILY MEMBER 7B"/>
    <property type="match status" value="1"/>
</dbReference>
<dbReference type="AlphaFoldDB" id="A0A0F6YP44"/>
<dbReference type="SMART" id="SM00822">
    <property type="entry name" value="PKS_KR"/>
    <property type="match status" value="1"/>
</dbReference>
<dbReference type="PROSITE" id="PS00061">
    <property type="entry name" value="ADH_SHORT"/>
    <property type="match status" value="1"/>
</dbReference>
<dbReference type="EMBL" id="CP011125">
    <property type="protein sequence ID" value="AKF11082.1"/>
    <property type="molecule type" value="Genomic_DNA"/>
</dbReference>
<protein>
    <submittedName>
        <fullName evidence="5">3-oxoacyl-[acyl-carrier protein] reductase</fullName>
    </submittedName>
</protein>
<keyword evidence="6" id="KW-1185">Reference proteome</keyword>
<dbReference type="KEGG" id="samy:DB32_008231"/>
<dbReference type="PRINTS" id="PR00080">
    <property type="entry name" value="SDRFAMILY"/>
</dbReference>
<evidence type="ECO:0000259" key="4">
    <source>
        <dbReference type="SMART" id="SM00822"/>
    </source>
</evidence>
<feature type="domain" description="Ketoreductase" evidence="4">
    <location>
        <begin position="6"/>
        <end position="186"/>
    </location>
</feature>
<dbReference type="InterPro" id="IPR020904">
    <property type="entry name" value="Sc_DH/Rdtase_CS"/>
</dbReference>
<evidence type="ECO:0000256" key="3">
    <source>
        <dbReference type="RuleBase" id="RU000363"/>
    </source>
</evidence>
<dbReference type="RefSeq" id="WP_053237985.1">
    <property type="nucleotide sequence ID" value="NZ_CP011125.1"/>
</dbReference>
<dbReference type="STRING" id="927083.DB32_008231"/>
<proteinExistence type="inferred from homology"/>
<evidence type="ECO:0000256" key="2">
    <source>
        <dbReference type="ARBA" id="ARBA00023002"/>
    </source>
</evidence>
<dbReference type="PRINTS" id="PR00081">
    <property type="entry name" value="GDHRDH"/>
</dbReference>
<dbReference type="GO" id="GO:0016491">
    <property type="term" value="F:oxidoreductase activity"/>
    <property type="evidence" value="ECO:0007669"/>
    <property type="project" value="UniProtKB-KW"/>
</dbReference>
<comment type="similarity">
    <text evidence="1 3">Belongs to the short-chain dehydrogenases/reductases (SDR) family.</text>
</comment>
<dbReference type="InterPro" id="IPR036291">
    <property type="entry name" value="NAD(P)-bd_dom_sf"/>
</dbReference>
<dbReference type="GO" id="GO:0016020">
    <property type="term" value="C:membrane"/>
    <property type="evidence" value="ECO:0007669"/>
    <property type="project" value="TreeGrafter"/>
</dbReference>
<keyword evidence="2" id="KW-0560">Oxidoreductase</keyword>
<dbReference type="Proteomes" id="UP000034883">
    <property type="component" value="Chromosome"/>
</dbReference>
<gene>
    <name evidence="5" type="ORF">DB32_008231</name>
</gene>
<evidence type="ECO:0000313" key="5">
    <source>
        <dbReference type="EMBL" id="AKF11082.1"/>
    </source>
</evidence>
<dbReference type="Pfam" id="PF00106">
    <property type="entry name" value="adh_short"/>
    <property type="match status" value="1"/>
</dbReference>
<dbReference type="Gene3D" id="3.40.50.720">
    <property type="entry name" value="NAD(P)-binding Rossmann-like Domain"/>
    <property type="match status" value="1"/>
</dbReference>
<sequence>MAGSSRRVLVTGASRGIGRATALALARRGDRLVLAARDEDALREVAREVLARGADAMVVRCDVTDDASVSSAIERALAAGPIDVLVNNAGVFHQAPFLAQDPTSQRREMDVNYFGALRVARAVLPSMIARRRGTIVNVSSIVGAIPCPTVASYCGSKAALNAWSHALRGEVAQHGVRIVVFLPSHTDTEHALATTRFDGVIALRADYVATELVRAIDRAPRAYAASPVFRAFLRLAGMFPAWAEARMRASTRSLLALPG</sequence>
<dbReference type="OrthoDB" id="5334159at2"/>
<reference evidence="5 6" key="1">
    <citation type="submission" date="2015-03" db="EMBL/GenBank/DDBJ databases">
        <title>Genome assembly of Sandaracinus amylolyticus DSM 53668.</title>
        <authorList>
            <person name="Sharma G."/>
            <person name="Subramanian S."/>
        </authorList>
    </citation>
    <scope>NUCLEOTIDE SEQUENCE [LARGE SCALE GENOMIC DNA]</scope>
    <source>
        <strain evidence="5 6">DSM 53668</strain>
    </source>
</reference>
<organism evidence="5 6">
    <name type="scientific">Sandaracinus amylolyticus</name>
    <dbReference type="NCBI Taxonomy" id="927083"/>
    <lineage>
        <taxon>Bacteria</taxon>
        <taxon>Pseudomonadati</taxon>
        <taxon>Myxococcota</taxon>
        <taxon>Polyangia</taxon>
        <taxon>Polyangiales</taxon>
        <taxon>Sandaracinaceae</taxon>
        <taxon>Sandaracinus</taxon>
    </lineage>
</organism>
<dbReference type="InterPro" id="IPR002347">
    <property type="entry name" value="SDR_fam"/>
</dbReference>
<dbReference type="PANTHER" id="PTHR44196:SF1">
    <property type="entry name" value="DEHYDROGENASE_REDUCTASE SDR FAMILY MEMBER 7B"/>
    <property type="match status" value="1"/>
</dbReference>
<dbReference type="PIRSF" id="PIRSF000126">
    <property type="entry name" value="11-beta-HSD1"/>
    <property type="match status" value="1"/>
</dbReference>
<accession>A0A0F6YP44</accession>
<evidence type="ECO:0000256" key="1">
    <source>
        <dbReference type="ARBA" id="ARBA00006484"/>
    </source>
</evidence>
<dbReference type="SUPFAM" id="SSF51735">
    <property type="entry name" value="NAD(P)-binding Rossmann-fold domains"/>
    <property type="match status" value="1"/>
</dbReference>
<dbReference type="InterPro" id="IPR057326">
    <property type="entry name" value="KR_dom"/>
</dbReference>
<name>A0A0F6YP44_9BACT</name>